<feature type="transmembrane region" description="Helical" evidence="12">
    <location>
        <begin position="155"/>
        <end position="176"/>
    </location>
</feature>
<evidence type="ECO:0000256" key="10">
    <source>
        <dbReference type="ARBA" id="ARBA00022989"/>
    </source>
</evidence>
<evidence type="ECO:0000256" key="6">
    <source>
        <dbReference type="ARBA" id="ARBA00022475"/>
    </source>
</evidence>
<gene>
    <name evidence="13" type="ORF">STIAU_5099</name>
</gene>
<dbReference type="Proteomes" id="UP000032702">
    <property type="component" value="Unassembled WGS sequence"/>
</dbReference>
<keyword evidence="10 12" id="KW-1133">Transmembrane helix</keyword>
<proteinExistence type="inferred from homology"/>
<evidence type="ECO:0000256" key="9">
    <source>
        <dbReference type="ARBA" id="ARBA00022748"/>
    </source>
</evidence>
<sequence>MRGAPAPPGRPGGARVKRPGPIGLLRTTGVLLGKDLLIEWRTRARLNALIFFALATLLLFSFALGPDTKLLERNAGGYLWLAILFASTLALGESFRVEQENACLDGLRLAPADARAIFLSKALGNTMLLVVLGGVLIPAMVALYGVKVVLGAGPLLGTLVLGCMALAAPGTVYAAISSNARARDVLLPLLLFPLIVPALLASAKAMMLVLQGDPMNQLNSWFGLLTGFNLIYWGLGFALFPRVIED</sequence>
<keyword evidence="6" id="KW-1003">Cell membrane</keyword>
<keyword evidence="11 12" id="KW-0472">Membrane</keyword>
<evidence type="ECO:0000256" key="8">
    <source>
        <dbReference type="ARBA" id="ARBA00022692"/>
    </source>
</evidence>
<dbReference type="GO" id="GO:0005886">
    <property type="term" value="C:plasma membrane"/>
    <property type="evidence" value="ECO:0007669"/>
    <property type="project" value="UniProtKB-SubCell"/>
</dbReference>
<organism evidence="13 14">
    <name type="scientific">Stigmatella aurantiaca (strain DW4/3-1)</name>
    <dbReference type="NCBI Taxonomy" id="378806"/>
    <lineage>
        <taxon>Bacteria</taxon>
        <taxon>Pseudomonadati</taxon>
        <taxon>Myxococcota</taxon>
        <taxon>Myxococcia</taxon>
        <taxon>Myxococcales</taxon>
        <taxon>Cystobacterineae</taxon>
        <taxon>Archangiaceae</taxon>
        <taxon>Stigmatella</taxon>
    </lineage>
</organism>
<dbReference type="PANTHER" id="PTHR30070">
    <property type="entry name" value="HEME EXPORTER PROTEIN B"/>
    <property type="match status" value="1"/>
</dbReference>
<evidence type="ECO:0000256" key="1">
    <source>
        <dbReference type="ARBA" id="ARBA00002442"/>
    </source>
</evidence>
<comment type="similarity">
    <text evidence="3">Belongs to the CcmB/CycW/HelB family.</text>
</comment>
<feature type="transmembrane region" description="Helical" evidence="12">
    <location>
        <begin position="116"/>
        <end position="143"/>
    </location>
</feature>
<evidence type="ECO:0000256" key="3">
    <source>
        <dbReference type="ARBA" id="ARBA00010544"/>
    </source>
</evidence>
<comment type="subcellular location">
    <subcellularLocation>
        <location evidence="2">Cell inner membrane</location>
        <topology evidence="2">Multi-pass membrane protein</topology>
    </subcellularLocation>
</comment>
<name>Q098A4_STIAD</name>
<evidence type="ECO:0000256" key="2">
    <source>
        <dbReference type="ARBA" id="ARBA00004429"/>
    </source>
</evidence>
<dbReference type="PIRSF" id="PIRSF002764">
    <property type="entry name" value="CcmB"/>
    <property type="match status" value="1"/>
</dbReference>
<feature type="transmembrane region" description="Helical" evidence="12">
    <location>
        <begin position="185"/>
        <end position="209"/>
    </location>
</feature>
<accession>Q098A4</accession>
<evidence type="ECO:0000256" key="4">
    <source>
        <dbReference type="ARBA" id="ARBA00016452"/>
    </source>
</evidence>
<evidence type="ECO:0000313" key="13">
    <source>
        <dbReference type="EMBL" id="EAU68071.1"/>
    </source>
</evidence>
<dbReference type="GO" id="GO:0017004">
    <property type="term" value="P:cytochrome complex assembly"/>
    <property type="evidence" value="ECO:0007669"/>
    <property type="project" value="UniProtKB-KW"/>
</dbReference>
<dbReference type="PANTHER" id="PTHR30070:SF1">
    <property type="entry name" value="CYTOCHROME C BIOGENESIS B-RELATED"/>
    <property type="match status" value="1"/>
</dbReference>
<evidence type="ECO:0000256" key="11">
    <source>
        <dbReference type="ARBA" id="ARBA00023136"/>
    </source>
</evidence>
<dbReference type="GO" id="GO:0015232">
    <property type="term" value="F:heme transmembrane transporter activity"/>
    <property type="evidence" value="ECO:0007669"/>
    <property type="project" value="InterPro"/>
</dbReference>
<reference evidence="13 14" key="1">
    <citation type="submission" date="2006-04" db="EMBL/GenBank/DDBJ databases">
        <authorList>
            <person name="Nierman W.C."/>
        </authorList>
    </citation>
    <scope>NUCLEOTIDE SEQUENCE [LARGE SCALE GENOMIC DNA]</scope>
    <source>
        <strain evidence="13 14">DW4/3-1</strain>
    </source>
</reference>
<dbReference type="AlphaFoldDB" id="Q098A4"/>
<feature type="transmembrane region" description="Helical" evidence="12">
    <location>
        <begin position="221"/>
        <end position="240"/>
    </location>
</feature>
<evidence type="ECO:0000256" key="7">
    <source>
        <dbReference type="ARBA" id="ARBA00022519"/>
    </source>
</evidence>
<feature type="transmembrane region" description="Helical" evidence="12">
    <location>
        <begin position="46"/>
        <end position="65"/>
    </location>
</feature>
<comment type="caution">
    <text evidence="13">The sequence shown here is derived from an EMBL/GenBank/DDBJ whole genome shotgun (WGS) entry which is preliminary data.</text>
</comment>
<evidence type="ECO:0000313" key="14">
    <source>
        <dbReference type="Proteomes" id="UP000032702"/>
    </source>
</evidence>
<keyword evidence="5" id="KW-0813">Transport</keyword>
<comment type="function">
    <text evidence="1">Required for the export of heme to the periplasm for the biogenesis of c-type cytochromes.</text>
</comment>
<dbReference type="InterPro" id="IPR026031">
    <property type="entry name" value="Cyt_c_CcmB_bac"/>
</dbReference>
<dbReference type="Pfam" id="PF03379">
    <property type="entry name" value="CcmB"/>
    <property type="match status" value="1"/>
</dbReference>
<keyword evidence="9" id="KW-0201">Cytochrome c-type biogenesis</keyword>
<dbReference type="PATRIC" id="fig|378806.16.peg.7381"/>
<keyword evidence="7" id="KW-0997">Cell inner membrane</keyword>
<keyword evidence="8 12" id="KW-0812">Transmembrane</keyword>
<dbReference type="InterPro" id="IPR003544">
    <property type="entry name" value="Cyt_c_biogenesis_CcmB"/>
</dbReference>
<evidence type="ECO:0000256" key="5">
    <source>
        <dbReference type="ARBA" id="ARBA00022448"/>
    </source>
</evidence>
<dbReference type="EMBL" id="AAMD01000022">
    <property type="protein sequence ID" value="EAU68071.1"/>
    <property type="molecule type" value="Genomic_DNA"/>
</dbReference>
<protein>
    <recommendedName>
        <fullName evidence="4">Heme exporter protein B</fullName>
    </recommendedName>
</protein>
<dbReference type="PRINTS" id="PR01414">
    <property type="entry name" value="CCMBBIOGNSIS"/>
</dbReference>
<evidence type="ECO:0000256" key="12">
    <source>
        <dbReference type="SAM" id="Phobius"/>
    </source>
</evidence>
<feature type="transmembrane region" description="Helical" evidence="12">
    <location>
        <begin position="77"/>
        <end position="95"/>
    </location>
</feature>
<dbReference type="GO" id="GO:1903607">
    <property type="term" value="P:cytochrome c biosynthetic process"/>
    <property type="evidence" value="ECO:0007669"/>
    <property type="project" value="TreeGrafter"/>
</dbReference>